<reference evidence="2 3" key="1">
    <citation type="journal article" date="2020" name="Mol. Biol. Evol.">
        <title>Distinct Expression and Methylation Patterns for Genes with Different Fates following a Single Whole-Genome Duplication in Flowering Plants.</title>
        <authorList>
            <person name="Shi T."/>
            <person name="Rahmani R.S."/>
            <person name="Gugger P.F."/>
            <person name="Wang M."/>
            <person name="Li H."/>
            <person name="Zhang Y."/>
            <person name="Li Z."/>
            <person name="Wang Q."/>
            <person name="Van de Peer Y."/>
            <person name="Marchal K."/>
            <person name="Chen J."/>
        </authorList>
    </citation>
    <scope>NUCLEOTIDE SEQUENCE [LARGE SCALE GENOMIC DNA]</scope>
    <source>
        <tissue evidence="2">Leaf</tissue>
    </source>
</reference>
<comment type="caution">
    <text evidence="2">The sequence shown here is derived from an EMBL/GenBank/DDBJ whole genome shotgun (WGS) entry which is preliminary data.</text>
</comment>
<feature type="region of interest" description="Disordered" evidence="1">
    <location>
        <begin position="131"/>
        <end position="152"/>
    </location>
</feature>
<protein>
    <submittedName>
        <fullName evidence="2">Uncharacterized protein</fullName>
    </submittedName>
</protein>
<evidence type="ECO:0000256" key="1">
    <source>
        <dbReference type="SAM" id="MobiDB-lite"/>
    </source>
</evidence>
<dbReference type="EMBL" id="DUZY01000001">
    <property type="protein sequence ID" value="DAD19509.1"/>
    <property type="molecule type" value="Genomic_DNA"/>
</dbReference>
<gene>
    <name evidence="2" type="ORF">HUJ06_020972</name>
</gene>
<proteinExistence type="predicted"/>
<organism evidence="2 3">
    <name type="scientific">Nelumbo nucifera</name>
    <name type="common">Sacred lotus</name>
    <dbReference type="NCBI Taxonomy" id="4432"/>
    <lineage>
        <taxon>Eukaryota</taxon>
        <taxon>Viridiplantae</taxon>
        <taxon>Streptophyta</taxon>
        <taxon>Embryophyta</taxon>
        <taxon>Tracheophyta</taxon>
        <taxon>Spermatophyta</taxon>
        <taxon>Magnoliopsida</taxon>
        <taxon>Proteales</taxon>
        <taxon>Nelumbonaceae</taxon>
        <taxon>Nelumbo</taxon>
    </lineage>
</organism>
<dbReference type="Proteomes" id="UP000607653">
    <property type="component" value="Unassembled WGS sequence"/>
</dbReference>
<keyword evidence="3" id="KW-1185">Reference proteome</keyword>
<evidence type="ECO:0000313" key="3">
    <source>
        <dbReference type="Proteomes" id="UP000607653"/>
    </source>
</evidence>
<evidence type="ECO:0000313" key="2">
    <source>
        <dbReference type="EMBL" id="DAD19509.1"/>
    </source>
</evidence>
<name>A0A822XK95_NELNU</name>
<accession>A0A822XK95</accession>
<sequence>MESKVRYEEKFLRIHGNWFFFCYKIEKKRTRVAERQVNNRPQWVQLRREREREREDEVVRLKTQNWECEVGRVPALISLSRSLCESDTSHGSRRKEQRGSYNLMRWEQHINRGRWGWGLWGSSLPLWGRGESRRKENGVDPTPCTVYGHSVN</sequence>
<dbReference type="AlphaFoldDB" id="A0A822XK95"/>